<feature type="transmembrane region" description="Helical" evidence="6">
    <location>
        <begin position="326"/>
        <end position="344"/>
    </location>
</feature>
<dbReference type="PANTHER" id="PTHR12372:SF7">
    <property type="entry name" value="PROTEIN PECANEX"/>
    <property type="match status" value="1"/>
</dbReference>
<dbReference type="GO" id="GO:0016020">
    <property type="term" value="C:membrane"/>
    <property type="evidence" value="ECO:0007669"/>
    <property type="project" value="UniProtKB-SubCell"/>
</dbReference>
<feature type="transmembrane region" description="Helical" evidence="6">
    <location>
        <begin position="412"/>
        <end position="433"/>
    </location>
</feature>
<keyword evidence="3 6" id="KW-0812">Transmembrane</keyword>
<feature type="domain" description="Pecanex C-terminal" evidence="7">
    <location>
        <begin position="888"/>
        <end position="1066"/>
    </location>
</feature>
<dbReference type="Pfam" id="PF05041">
    <property type="entry name" value="Pecanex_C"/>
    <property type="match status" value="1"/>
</dbReference>
<evidence type="ECO:0000256" key="4">
    <source>
        <dbReference type="ARBA" id="ARBA00022989"/>
    </source>
</evidence>
<feature type="transmembrane region" description="Helical" evidence="6">
    <location>
        <begin position="790"/>
        <end position="812"/>
    </location>
</feature>
<evidence type="ECO:0000256" key="3">
    <source>
        <dbReference type="ARBA" id="ARBA00022692"/>
    </source>
</evidence>
<feature type="transmembrane region" description="Helical" evidence="6">
    <location>
        <begin position="615"/>
        <end position="635"/>
    </location>
</feature>
<feature type="transmembrane region" description="Helical" evidence="6">
    <location>
        <begin position="585"/>
        <end position="603"/>
    </location>
</feature>
<dbReference type="VEuPathDB" id="TrichDB:TRFO_28924"/>
<name>A0A1J4JWY5_9EUKA</name>
<evidence type="ECO:0000259" key="7">
    <source>
        <dbReference type="Pfam" id="PF05041"/>
    </source>
</evidence>
<dbReference type="RefSeq" id="XP_068356793.1">
    <property type="nucleotide sequence ID" value="XM_068506462.1"/>
</dbReference>
<dbReference type="InterPro" id="IPR039797">
    <property type="entry name" value="Pecanex"/>
</dbReference>
<comment type="subcellular location">
    <subcellularLocation>
        <location evidence="1">Membrane</location>
        <topology evidence="1">Multi-pass membrane protein</topology>
    </subcellularLocation>
</comment>
<dbReference type="OrthoDB" id="10037631at2759"/>
<feature type="transmembrane region" description="Helical" evidence="6">
    <location>
        <begin position="380"/>
        <end position="400"/>
    </location>
</feature>
<feature type="transmembrane region" description="Helical" evidence="6">
    <location>
        <begin position="228"/>
        <end position="245"/>
    </location>
</feature>
<feature type="transmembrane region" description="Helical" evidence="6">
    <location>
        <begin position="356"/>
        <end position="374"/>
    </location>
</feature>
<keyword evidence="9" id="KW-1185">Reference proteome</keyword>
<evidence type="ECO:0000256" key="2">
    <source>
        <dbReference type="ARBA" id="ARBA00010170"/>
    </source>
</evidence>
<proteinExistence type="inferred from homology"/>
<dbReference type="PANTHER" id="PTHR12372">
    <property type="entry name" value="PECANEX"/>
    <property type="match status" value="1"/>
</dbReference>
<organism evidence="8 9">
    <name type="scientific">Tritrichomonas foetus</name>
    <dbReference type="NCBI Taxonomy" id="1144522"/>
    <lineage>
        <taxon>Eukaryota</taxon>
        <taxon>Metamonada</taxon>
        <taxon>Parabasalia</taxon>
        <taxon>Tritrichomonadida</taxon>
        <taxon>Tritrichomonadidae</taxon>
        <taxon>Tritrichomonas</taxon>
    </lineage>
</organism>
<keyword evidence="4 6" id="KW-1133">Transmembrane helix</keyword>
<gene>
    <name evidence="8" type="ORF">TRFO_28924</name>
</gene>
<feature type="transmembrane region" description="Helical" evidence="6">
    <location>
        <begin position="439"/>
        <end position="458"/>
    </location>
</feature>
<comment type="caution">
    <text evidence="8">The sequence shown here is derived from an EMBL/GenBank/DDBJ whole genome shotgun (WGS) entry which is preliminary data.</text>
</comment>
<protein>
    <recommendedName>
        <fullName evidence="7">Pecanex C-terminal domain-containing protein</fullName>
    </recommendedName>
</protein>
<dbReference type="EMBL" id="MLAK01000819">
    <property type="protein sequence ID" value="OHT03657.1"/>
    <property type="molecule type" value="Genomic_DNA"/>
</dbReference>
<evidence type="ECO:0000256" key="1">
    <source>
        <dbReference type="ARBA" id="ARBA00004141"/>
    </source>
</evidence>
<feature type="transmembrane region" description="Helical" evidence="6">
    <location>
        <begin position="257"/>
        <end position="280"/>
    </location>
</feature>
<sequence length="1070" mass="122630">MKGEFAIIFAAFFGGIFLGEHSLGSTIIRISIYLLLIFAFELLFYYNNSETLDNQLNLSKNTIHLASGIITFIIFIIKLLLWLLNVLVDTAVELSDSADSSENEYPENIPPDVWQIRDKIINHRGSLDLVISDLIASGIEAEGLMNLVDYINSGNYLSNVTEKDESEHLFVIKICGNIYNFNLSPNSIQKIFPSSSSFLIVIYSCLVCYGSCFFALSINSQLSNGERWWVALICAISTFTILNPTDSDPYITKFPDHWTGCARPLAICIICGIWYFFIYLDKNYSIISIKFFYDLKINWEIISPYADFFCWCGLIFLPFWMFLGLVGHPISVIIAVIESFNRYIFGQNGIENIFHLLVQLLRGAGSTAIIWALIDYQWNGLTLAASISIATLIGTFPVFVHKKQIQAWVVTFGYPLLLASLSFVISYCLVHLLNNRWNIISWVAFGWLLFADVVFPYFKSYERYFLFHFKVLNSIPGSVIFRNLTQLFISPLFIASALYQSNMHKLIIACAIVHSVHKSNSEPHIFAFAVWLTVLTFPREFNLNSPSMNLIFSLLIASKMEIFIPQAEIIFRSRLEIETEYIIESNNFFTALFSIAFMIYQIIPLPDYVIKLPSLIWSFFTGSSHSAFKGIPFFLSFGPIRPFYFYDWPVSEDHDIESVFTKKVGEHPIEEPVYASASRALCSELATILRSGRLGLVNAGDMFLFKCENITAYVHIIVIEPASIKIQVRGIEYSSQTICHENEENVLGGLILGYSIFPNFSAAFASSHCVYDIRALDLPLEMYDVTRIKVSSAFVGATASSVLLSFLASFGMNYKKRRIQSSYLQPMPSQFEEEARQFNSREKMRSMLQLFEININEEELTLLNTFFTMICMTILDSTGNLRTSEIVDIFKGILSFREEFTWIYSIPSLFSEFVIPTVRIGIGLVFLVSSGILGDNDNDIEPFVLYAEEIIRDYLITTLNSFEFNQGFFHEKRKRIFSLEKISNEDFVLRFNMYDVPWNVFKLRHEWIRALWNNEARDLLFYHNDDTERMSIQYNPAFLNNMILQACDLPIGYPAYVSKIMDSFINPFSL</sequence>
<evidence type="ECO:0000313" key="8">
    <source>
        <dbReference type="EMBL" id="OHT03657.1"/>
    </source>
</evidence>
<feature type="transmembrane region" description="Helical" evidence="6">
    <location>
        <begin position="65"/>
        <end position="84"/>
    </location>
</feature>
<feature type="transmembrane region" description="Helical" evidence="6">
    <location>
        <begin position="28"/>
        <end position="45"/>
    </location>
</feature>
<dbReference type="InterPro" id="IPR007735">
    <property type="entry name" value="Pecanex_C"/>
</dbReference>
<keyword evidence="5 6" id="KW-0472">Membrane</keyword>
<evidence type="ECO:0000256" key="5">
    <source>
        <dbReference type="ARBA" id="ARBA00023136"/>
    </source>
</evidence>
<dbReference type="GeneID" id="94841166"/>
<comment type="similarity">
    <text evidence="2">Belongs to the pecanex family.</text>
</comment>
<feature type="transmembrane region" description="Helical" evidence="6">
    <location>
        <begin position="197"/>
        <end position="216"/>
    </location>
</feature>
<evidence type="ECO:0000313" key="9">
    <source>
        <dbReference type="Proteomes" id="UP000179807"/>
    </source>
</evidence>
<accession>A0A1J4JWY5</accession>
<evidence type="ECO:0000256" key="6">
    <source>
        <dbReference type="SAM" id="Phobius"/>
    </source>
</evidence>
<reference evidence="8" key="1">
    <citation type="submission" date="2016-10" db="EMBL/GenBank/DDBJ databases">
        <authorList>
            <person name="Benchimol M."/>
            <person name="Almeida L.G."/>
            <person name="Vasconcelos A.T."/>
            <person name="Perreira-Neves A."/>
            <person name="Rosa I.A."/>
            <person name="Tasca T."/>
            <person name="Bogo M.R."/>
            <person name="de Souza W."/>
        </authorList>
    </citation>
    <scope>NUCLEOTIDE SEQUENCE [LARGE SCALE GENOMIC DNA]</scope>
    <source>
        <strain evidence="8">K</strain>
    </source>
</reference>
<dbReference type="AlphaFoldDB" id="A0A1J4JWY5"/>
<dbReference type="Proteomes" id="UP000179807">
    <property type="component" value="Unassembled WGS sequence"/>
</dbReference>